<sequence>MASSADNSALHGTFLSQNHQTQVGPQPSIFDLLAQESLMRSLKPSLQHLVKFLAFAYPTRFRDCNAHFEELYTTFSFLLENYFLSKYGATFAENFYSMKRVTSSGKPITDWRERAKTLAVVVVLPYIRDKLDRFHERLSQTMTSIPPSGGEPFKFKLYRLFVNLYPWLKSFFGIWGIVLQLGYILSRTRIHSPALWFASAHLEKLTPVDLISFESVPAYLQQAGFFNRMCRIFLSIPGLMSRLFAYGLFFVQFLDYFYSSDLSKQFSSQSLRSSVPTQPHKRLQESAVLMLETNKCPLCLKQREVDTALSVSGYVFCYKCIYDYLRTEQCCPVTRIPATTGNLMFSHKRLLNEEGEDLLLSFSNRLNKKLQQADTQDLIAMVIAFVFLPLGYIVEIFFVLPFSCELFSSEWTFRVLITAALGINAYLNMYKMVSVGPNGGNNDLPSIMKPGFKYCFACKLNTPPRAFHCPVCDVCIFRRDHHCSFVSVCVGHYNQRYFVAAVLNLWIACITVMGWNWSFMWTSLGGFKAYNMWQLVMPHLAVLFGIIDYYQFFCVMLFVFPLTTFLFVTYQLAAQVFCLIRGQTRMEYLLDIHAYQLGWRENLRASLGNRWFAAMISPFVHSHLESDGLAYHCRESGPSIYENIAMDSEDEVAPLPGSGAASARERFKTRTDSIVPVVGKEGADIERLLYKGRCMAVLTSGGDSQGMNSAVRAVVRMGLYLGCKVYCIHEGYQGMVDGGDFIREADWNSVSDIIQRGGTIIGSARCKDFRERPGRLEACRNLITRGITHVVCIGGDGSLTGAHIFRQEWPLLIQELVRNGQISEGKAQQCPNIQIVGIVGSIDNDFCGSDMTVGADSALQRIIEATDAVVSTAQSHQRAFVVEVMGRHCGYLAVVSALASEADFCFIPEWPQPGNWPEILCNKLAQQRAEGQRLNIIIVAEGAIDREGNPISAELVRGVIKSTLHYDTRVTVLGHVQRGGSPSAFDRLLGCRMGAEATLALMEMTPESEPCVVSIDGNQMVRVPLMQCVQRTQEVQKAMKERDWERAVKLRGRSFQRNLETYRLLTKLRTPQEKDNLSGGKTFNFAVINKMEWGDVNNWVMHGGSFLGTQKQLPEKNMAKIAERLEEFQIHALLLVGGFEAYHSCLQLSRARERYRALRIPMCVIPCTISNNMPGTSLSLGSDTAVNEICQMIDKIKQSATGTKRRVFIVETMGGSCGYLATLSALASGADNAYIYEEKFNVDDIKEDCRVIAAKMEQGVQRYLIIRNEHANPNYKTTFVEQLFAEEGCGQFSTRVNILGHAQQGGNPTPFDRNLGTKLAARALEFLLKQAKHSVDVEGGVFAATSEGTATLLGLRDRRVVFTPVEELFHEMDFENNLPRDQWWLKLRPLLRILAKHNSTYLTEATNATQFGGEDDE</sequence>
<dbReference type="CDD" id="cd16451">
    <property type="entry name" value="mRING_PEX12"/>
    <property type="match status" value="1"/>
</dbReference>
<evidence type="ECO:0000259" key="28">
    <source>
        <dbReference type="Pfam" id="PF00365"/>
    </source>
</evidence>
<evidence type="ECO:0000259" key="29">
    <source>
        <dbReference type="Pfam" id="PF01529"/>
    </source>
</evidence>
<keyword evidence="9" id="KW-0813">Transport</keyword>
<dbReference type="GO" id="GO:0008270">
    <property type="term" value="F:zinc ion binding"/>
    <property type="evidence" value="ECO:0007669"/>
    <property type="project" value="UniProtKB-KW"/>
</dbReference>
<dbReference type="GO" id="GO:0030388">
    <property type="term" value="P:fructose 1,6-bisphosphate metabolic process"/>
    <property type="evidence" value="ECO:0007669"/>
    <property type="project" value="TreeGrafter"/>
</dbReference>
<dbReference type="InterPro" id="IPR022953">
    <property type="entry name" value="ATP_PFK"/>
</dbReference>
<evidence type="ECO:0000256" key="23">
    <source>
        <dbReference type="ARBA" id="ARBA00023136"/>
    </source>
</evidence>
<organism evidence="31 32">
    <name type="scientific">Steinernema hermaphroditum</name>
    <dbReference type="NCBI Taxonomy" id="289476"/>
    <lineage>
        <taxon>Eukaryota</taxon>
        <taxon>Metazoa</taxon>
        <taxon>Ecdysozoa</taxon>
        <taxon>Nematoda</taxon>
        <taxon>Chromadorea</taxon>
        <taxon>Rhabditida</taxon>
        <taxon>Tylenchina</taxon>
        <taxon>Panagrolaimomorpha</taxon>
        <taxon>Strongyloidoidea</taxon>
        <taxon>Steinernematidae</taxon>
        <taxon>Steinernema</taxon>
    </lineage>
</organism>
<feature type="domain" description="Palmitoyltransferase DHHC" evidence="29">
    <location>
        <begin position="452"/>
        <end position="589"/>
    </location>
</feature>
<keyword evidence="12" id="KW-0808">Transferase</keyword>
<evidence type="ECO:0000256" key="11">
    <source>
        <dbReference type="ARBA" id="ARBA00022533"/>
    </source>
</evidence>
<dbReference type="Pfam" id="PF04757">
    <property type="entry name" value="Pex2_Pex12"/>
    <property type="match status" value="1"/>
</dbReference>
<comment type="similarity">
    <text evidence="7">Belongs to the pex2/pex10/pex12 family.</text>
</comment>
<comment type="function">
    <text evidence="2">Catalyzes the phosphorylation of D-fructose 6-phosphate to fructose 1,6-bisphosphate by ATP, the first committing step of glycolysis.</text>
</comment>
<keyword evidence="10" id="KW-0963">Cytoplasm</keyword>
<evidence type="ECO:0000256" key="25">
    <source>
        <dbReference type="ARBA" id="ARBA00023152"/>
    </source>
</evidence>
<dbReference type="SUPFAM" id="SSF53784">
    <property type="entry name" value="Phosphofructokinase"/>
    <property type="match status" value="2"/>
</dbReference>
<dbReference type="Gene3D" id="3.30.40.10">
    <property type="entry name" value="Zinc/RING finger domain, C3HC4 (zinc finger)"/>
    <property type="match status" value="1"/>
</dbReference>
<feature type="domain" description="Phosphofructokinase" evidence="28">
    <location>
        <begin position="1088"/>
        <end position="1327"/>
    </location>
</feature>
<dbReference type="InterPro" id="IPR015912">
    <property type="entry name" value="Phosphofructokinase_CS"/>
</dbReference>
<dbReference type="Pfam" id="PF01529">
    <property type="entry name" value="DHHC"/>
    <property type="match status" value="1"/>
</dbReference>
<evidence type="ECO:0000256" key="8">
    <source>
        <dbReference type="ARBA" id="ARBA00012055"/>
    </source>
</evidence>
<evidence type="ECO:0000256" key="5">
    <source>
        <dbReference type="ARBA" id="ARBA00004679"/>
    </source>
</evidence>
<evidence type="ECO:0000256" key="16">
    <source>
        <dbReference type="ARBA" id="ARBA00022771"/>
    </source>
</evidence>
<dbReference type="FunFam" id="3.40.50.450:FF:000043">
    <property type="entry name" value="ATP-dependent 6-phosphofructokinase, platelet type"/>
    <property type="match status" value="1"/>
</dbReference>
<keyword evidence="32" id="KW-1185">Reference proteome</keyword>
<feature type="transmembrane region" description="Helical" evidence="27">
    <location>
        <begin position="411"/>
        <end position="427"/>
    </location>
</feature>
<dbReference type="GO" id="GO:0015031">
    <property type="term" value="P:protein transport"/>
    <property type="evidence" value="ECO:0007669"/>
    <property type="project" value="UniProtKB-KW"/>
</dbReference>
<dbReference type="Proteomes" id="UP001175271">
    <property type="component" value="Unassembled WGS sequence"/>
</dbReference>
<dbReference type="FunFam" id="3.40.50.460:FF:000008">
    <property type="entry name" value="ATP-dependent 6-phosphofructokinase"/>
    <property type="match status" value="1"/>
</dbReference>
<dbReference type="GO" id="GO:0005524">
    <property type="term" value="F:ATP binding"/>
    <property type="evidence" value="ECO:0007669"/>
    <property type="project" value="UniProtKB-KW"/>
</dbReference>
<comment type="catalytic activity">
    <reaction evidence="26">
        <text>beta-D-fructose 6-phosphate + ATP = beta-D-fructose 1,6-bisphosphate + ADP + H(+)</text>
        <dbReference type="Rhea" id="RHEA:16109"/>
        <dbReference type="ChEBI" id="CHEBI:15378"/>
        <dbReference type="ChEBI" id="CHEBI:30616"/>
        <dbReference type="ChEBI" id="CHEBI:32966"/>
        <dbReference type="ChEBI" id="CHEBI:57634"/>
        <dbReference type="ChEBI" id="CHEBI:456216"/>
        <dbReference type="EC" id="2.7.1.11"/>
    </reaction>
</comment>
<reference evidence="31" key="1">
    <citation type="submission" date="2023-06" db="EMBL/GenBank/DDBJ databases">
        <title>Genomic analysis of the entomopathogenic nematode Steinernema hermaphroditum.</title>
        <authorList>
            <person name="Schwarz E.M."/>
            <person name="Heppert J.K."/>
            <person name="Baniya A."/>
            <person name="Schwartz H.T."/>
            <person name="Tan C.-H."/>
            <person name="Antoshechkin I."/>
            <person name="Sternberg P.W."/>
            <person name="Goodrich-Blair H."/>
            <person name="Dillman A.R."/>
        </authorList>
    </citation>
    <scope>NUCLEOTIDE SEQUENCE</scope>
    <source>
        <strain evidence="31">PS9179</strain>
        <tissue evidence="31">Whole animal</tissue>
    </source>
</reference>
<keyword evidence="14" id="KW-0479">Metal-binding</keyword>
<dbReference type="GO" id="GO:0003872">
    <property type="term" value="F:6-phosphofructokinase activity"/>
    <property type="evidence" value="ECO:0007669"/>
    <property type="project" value="UniProtKB-EC"/>
</dbReference>
<feature type="domain" description="Pex N-terminal" evidence="30">
    <location>
        <begin position="35"/>
        <end position="260"/>
    </location>
</feature>
<comment type="pathway">
    <text evidence="5">Carbohydrate degradation; glycolysis; D-glyceraldehyde 3-phosphate and glycerone phosphate from D-glucose: step 3/4.</text>
</comment>
<dbReference type="GO" id="GO:0070095">
    <property type="term" value="F:fructose-6-phosphate binding"/>
    <property type="evidence" value="ECO:0007669"/>
    <property type="project" value="TreeGrafter"/>
</dbReference>
<keyword evidence="11" id="KW-0021">Allosteric enzyme</keyword>
<name>A0AA39HF30_9BILA</name>
<dbReference type="GO" id="GO:0005945">
    <property type="term" value="C:6-phosphofructokinase complex"/>
    <property type="evidence" value="ECO:0007669"/>
    <property type="project" value="TreeGrafter"/>
</dbReference>
<evidence type="ECO:0000256" key="17">
    <source>
        <dbReference type="ARBA" id="ARBA00022777"/>
    </source>
</evidence>
<dbReference type="PANTHER" id="PTHR13697:SF4">
    <property type="entry name" value="ATP-DEPENDENT 6-PHOSPHOFRUCTOKINASE"/>
    <property type="match status" value="1"/>
</dbReference>
<evidence type="ECO:0000256" key="22">
    <source>
        <dbReference type="ARBA" id="ARBA00022989"/>
    </source>
</evidence>
<keyword evidence="24" id="KW-0576">Peroxisome</keyword>
<keyword evidence="21" id="KW-0653">Protein transport</keyword>
<evidence type="ECO:0000256" key="2">
    <source>
        <dbReference type="ARBA" id="ARBA00002659"/>
    </source>
</evidence>
<dbReference type="GO" id="GO:0042802">
    <property type="term" value="F:identical protein binding"/>
    <property type="evidence" value="ECO:0007669"/>
    <property type="project" value="TreeGrafter"/>
</dbReference>
<keyword evidence="20" id="KW-0460">Magnesium</keyword>
<dbReference type="FunFam" id="3.40.50.450:FF:000064">
    <property type="entry name" value="Phosphofructokinase, platelet b"/>
    <property type="match status" value="1"/>
</dbReference>
<dbReference type="Pfam" id="PF00365">
    <property type="entry name" value="PFK"/>
    <property type="match status" value="2"/>
</dbReference>
<evidence type="ECO:0000256" key="14">
    <source>
        <dbReference type="ARBA" id="ARBA00022723"/>
    </source>
</evidence>
<comment type="pathway">
    <text evidence="6">Protein modification; protein ubiquitination.</text>
</comment>
<dbReference type="GO" id="GO:0048029">
    <property type="term" value="F:monosaccharide binding"/>
    <property type="evidence" value="ECO:0007669"/>
    <property type="project" value="TreeGrafter"/>
</dbReference>
<accession>A0AA39HF30</accession>
<evidence type="ECO:0000256" key="7">
    <source>
        <dbReference type="ARBA" id="ARBA00008704"/>
    </source>
</evidence>
<dbReference type="EC" id="2.7.1.11" evidence="8"/>
<evidence type="ECO:0000256" key="18">
    <source>
        <dbReference type="ARBA" id="ARBA00022833"/>
    </source>
</evidence>
<evidence type="ECO:0000256" key="10">
    <source>
        <dbReference type="ARBA" id="ARBA00022490"/>
    </source>
</evidence>
<evidence type="ECO:0000256" key="26">
    <source>
        <dbReference type="ARBA" id="ARBA00048070"/>
    </source>
</evidence>
<keyword evidence="16" id="KW-0863">Zinc-finger</keyword>
<comment type="subcellular location">
    <subcellularLocation>
        <location evidence="3">Cytoplasm</location>
    </subcellularLocation>
    <subcellularLocation>
        <location evidence="4">Peroxisome membrane</location>
        <topology evidence="4">Multi-pass membrane protein</topology>
    </subcellularLocation>
</comment>
<feature type="transmembrane region" description="Helical" evidence="27">
    <location>
        <begin position="497"/>
        <end position="517"/>
    </location>
</feature>
<keyword evidence="22 27" id="KW-1133">Transmembrane helix</keyword>
<evidence type="ECO:0000256" key="19">
    <source>
        <dbReference type="ARBA" id="ARBA00022840"/>
    </source>
</evidence>
<comment type="cofactor">
    <cofactor evidence="1">
        <name>Mg(2+)</name>
        <dbReference type="ChEBI" id="CHEBI:18420"/>
    </cofactor>
</comment>
<keyword evidence="13 27" id="KW-0812">Transmembrane</keyword>
<feature type="transmembrane region" description="Helical" evidence="27">
    <location>
        <begin position="378"/>
        <end position="399"/>
    </location>
</feature>
<keyword evidence="19" id="KW-0067">ATP-binding</keyword>
<feature type="transmembrane region" description="Helical" evidence="27">
    <location>
        <begin position="239"/>
        <end position="258"/>
    </location>
</feature>
<dbReference type="PRINTS" id="PR00476">
    <property type="entry name" value="PHFRCTKINASE"/>
</dbReference>
<dbReference type="PROSITE" id="PS50216">
    <property type="entry name" value="DHHC"/>
    <property type="match status" value="1"/>
</dbReference>
<evidence type="ECO:0000256" key="20">
    <source>
        <dbReference type="ARBA" id="ARBA00022842"/>
    </source>
</evidence>
<dbReference type="InterPro" id="IPR001594">
    <property type="entry name" value="Palmitoyltrfase_DHHC"/>
</dbReference>
<keyword evidence="15" id="KW-0547">Nucleotide-binding</keyword>
<dbReference type="GO" id="GO:0016208">
    <property type="term" value="F:AMP binding"/>
    <property type="evidence" value="ECO:0007669"/>
    <property type="project" value="TreeGrafter"/>
</dbReference>
<keyword evidence="17" id="KW-0418">Kinase</keyword>
<comment type="caution">
    <text evidence="31">The sequence shown here is derived from an EMBL/GenBank/DDBJ whole genome shotgun (WGS) entry which is preliminary data.</text>
</comment>
<dbReference type="InterPro" id="IPR006845">
    <property type="entry name" value="Pex_N"/>
</dbReference>
<dbReference type="FunFam" id="3.40.50.460:FF:000003">
    <property type="entry name" value="ATP-dependent 6-phosphofructokinase"/>
    <property type="match status" value="1"/>
</dbReference>
<evidence type="ECO:0000256" key="9">
    <source>
        <dbReference type="ARBA" id="ARBA00022448"/>
    </source>
</evidence>
<feature type="transmembrane region" description="Helical" evidence="27">
    <location>
        <begin position="164"/>
        <end position="185"/>
    </location>
</feature>
<protein>
    <recommendedName>
        <fullName evidence="8">6-phosphofructokinase</fullName>
        <ecNumber evidence="8">2.7.1.11</ecNumber>
    </recommendedName>
</protein>
<evidence type="ECO:0000256" key="6">
    <source>
        <dbReference type="ARBA" id="ARBA00004906"/>
    </source>
</evidence>
<dbReference type="Gene3D" id="3.40.50.450">
    <property type="match status" value="2"/>
</dbReference>
<dbReference type="GO" id="GO:0005778">
    <property type="term" value="C:peroxisomal membrane"/>
    <property type="evidence" value="ECO:0007669"/>
    <property type="project" value="UniProtKB-SubCell"/>
</dbReference>
<evidence type="ECO:0000256" key="12">
    <source>
        <dbReference type="ARBA" id="ARBA00022679"/>
    </source>
</evidence>
<evidence type="ECO:0000256" key="13">
    <source>
        <dbReference type="ARBA" id="ARBA00022692"/>
    </source>
</evidence>
<evidence type="ECO:0000313" key="31">
    <source>
        <dbReference type="EMBL" id="KAK0404677.1"/>
    </source>
</evidence>
<evidence type="ECO:0000259" key="30">
    <source>
        <dbReference type="Pfam" id="PF04757"/>
    </source>
</evidence>
<dbReference type="PANTHER" id="PTHR13697">
    <property type="entry name" value="PHOSPHOFRUCTOKINASE"/>
    <property type="match status" value="1"/>
</dbReference>
<evidence type="ECO:0000256" key="24">
    <source>
        <dbReference type="ARBA" id="ARBA00023140"/>
    </source>
</evidence>
<dbReference type="EMBL" id="JAUCMV010000004">
    <property type="protein sequence ID" value="KAK0404677.1"/>
    <property type="molecule type" value="Genomic_DNA"/>
</dbReference>
<dbReference type="InterPro" id="IPR035966">
    <property type="entry name" value="PKF_sf"/>
</dbReference>
<evidence type="ECO:0000256" key="4">
    <source>
        <dbReference type="ARBA" id="ARBA00004585"/>
    </source>
</evidence>
<evidence type="ECO:0000256" key="21">
    <source>
        <dbReference type="ARBA" id="ARBA00022927"/>
    </source>
</evidence>
<evidence type="ECO:0000313" key="32">
    <source>
        <dbReference type="Proteomes" id="UP001175271"/>
    </source>
</evidence>
<dbReference type="InterPro" id="IPR000023">
    <property type="entry name" value="Phosphofructokinase_dom"/>
</dbReference>
<dbReference type="SUPFAM" id="SSF57850">
    <property type="entry name" value="RING/U-box"/>
    <property type="match status" value="1"/>
</dbReference>
<keyword evidence="18" id="KW-0862">Zinc</keyword>
<proteinExistence type="inferred from homology"/>
<evidence type="ECO:0000256" key="27">
    <source>
        <dbReference type="SAM" id="Phobius"/>
    </source>
</evidence>
<keyword evidence="25" id="KW-0324">Glycolysis</keyword>
<dbReference type="Gene3D" id="3.40.50.460">
    <property type="entry name" value="Phosphofructokinase domain"/>
    <property type="match status" value="2"/>
</dbReference>
<dbReference type="GO" id="GO:0061621">
    <property type="term" value="P:canonical glycolysis"/>
    <property type="evidence" value="ECO:0007669"/>
    <property type="project" value="TreeGrafter"/>
</dbReference>
<dbReference type="InterPro" id="IPR013083">
    <property type="entry name" value="Znf_RING/FYVE/PHD"/>
</dbReference>
<evidence type="ECO:0000256" key="3">
    <source>
        <dbReference type="ARBA" id="ARBA00004496"/>
    </source>
</evidence>
<dbReference type="GO" id="GO:0016409">
    <property type="term" value="F:palmitoyltransferase activity"/>
    <property type="evidence" value="ECO:0007669"/>
    <property type="project" value="InterPro"/>
</dbReference>
<dbReference type="PROSITE" id="PS00433">
    <property type="entry name" value="PHOSPHOFRUCTOKINASE"/>
    <property type="match status" value="2"/>
</dbReference>
<keyword evidence="23 27" id="KW-0472">Membrane</keyword>
<dbReference type="GO" id="GO:0006002">
    <property type="term" value="P:fructose 6-phosphate metabolic process"/>
    <property type="evidence" value="ECO:0007669"/>
    <property type="project" value="InterPro"/>
</dbReference>
<evidence type="ECO:0000256" key="15">
    <source>
        <dbReference type="ARBA" id="ARBA00022741"/>
    </source>
</evidence>
<evidence type="ECO:0000256" key="1">
    <source>
        <dbReference type="ARBA" id="ARBA00001946"/>
    </source>
</evidence>
<gene>
    <name evidence="31" type="ORF">QR680_017568</name>
</gene>
<feature type="domain" description="Phosphofructokinase" evidence="28">
    <location>
        <begin position="695"/>
        <end position="999"/>
    </location>
</feature>